<feature type="region of interest" description="Disordered" evidence="1">
    <location>
        <begin position="14"/>
        <end position="34"/>
    </location>
</feature>
<gene>
    <name evidence="3" type="ORF">CJN711_LOCUS20638</name>
    <name evidence="2" type="ORF">KQP761_LOCUS3521</name>
</gene>
<evidence type="ECO:0000313" key="2">
    <source>
        <dbReference type="EMBL" id="CAF1275715.1"/>
    </source>
</evidence>
<name>A0A815IXR8_9BILA</name>
<evidence type="ECO:0000313" key="4">
    <source>
        <dbReference type="Proteomes" id="UP000663855"/>
    </source>
</evidence>
<feature type="compositionally biased region" description="Polar residues" evidence="1">
    <location>
        <begin position="14"/>
        <end position="27"/>
    </location>
</feature>
<dbReference type="AlphaFoldDB" id="A0A815IXR8"/>
<evidence type="ECO:0000256" key="1">
    <source>
        <dbReference type="SAM" id="MobiDB-lite"/>
    </source>
</evidence>
<dbReference type="EMBL" id="CAJNOW010000422">
    <property type="protein sequence ID" value="CAF1275715.1"/>
    <property type="molecule type" value="Genomic_DNA"/>
</dbReference>
<dbReference type="Proteomes" id="UP000663834">
    <property type="component" value="Unassembled WGS sequence"/>
</dbReference>
<dbReference type="Proteomes" id="UP000663855">
    <property type="component" value="Unassembled WGS sequence"/>
</dbReference>
<reference evidence="3" key="1">
    <citation type="submission" date="2021-02" db="EMBL/GenBank/DDBJ databases">
        <authorList>
            <person name="Nowell W R."/>
        </authorList>
    </citation>
    <scope>NUCLEOTIDE SEQUENCE</scope>
</reference>
<comment type="caution">
    <text evidence="3">The sequence shown here is derived from an EMBL/GenBank/DDBJ whole genome shotgun (WGS) entry which is preliminary data.</text>
</comment>
<organism evidence="3 4">
    <name type="scientific">Rotaria magnacalcarata</name>
    <dbReference type="NCBI Taxonomy" id="392030"/>
    <lineage>
        <taxon>Eukaryota</taxon>
        <taxon>Metazoa</taxon>
        <taxon>Spiralia</taxon>
        <taxon>Gnathifera</taxon>
        <taxon>Rotifera</taxon>
        <taxon>Eurotatoria</taxon>
        <taxon>Bdelloidea</taxon>
        <taxon>Philodinida</taxon>
        <taxon>Philodinidae</taxon>
        <taxon>Rotaria</taxon>
    </lineage>
</organism>
<accession>A0A815IXR8</accession>
<sequence length="122" mass="13916">MCWGSMNTDPSIVYSSTSDQPIANSKPPSEASLKIPPCRDSVHCLNQESKDRIGKYSHPCRFNELCRNKHSEPHLVHECHNIYKCSDSENVSNEQILCVVHNIVTRTYQIIFSLSSLKKLLR</sequence>
<dbReference type="EMBL" id="CAJNOV010009665">
    <property type="protein sequence ID" value="CAF1374845.1"/>
    <property type="molecule type" value="Genomic_DNA"/>
</dbReference>
<proteinExistence type="predicted"/>
<evidence type="ECO:0000313" key="3">
    <source>
        <dbReference type="EMBL" id="CAF1374845.1"/>
    </source>
</evidence>
<protein>
    <submittedName>
        <fullName evidence="3">Uncharacterized protein</fullName>
    </submittedName>
</protein>